<sequence length="159" mass="17911">MYASQSQTLWHGHFIFCLGYINPRGHLHSAVLRLFAIISILVPSQPIVQIFRLLFPAAATSQLLNMQHFLSTIALLVALCHLAQAVSKLGSAFPCHSPGFPRCSWTRDGRLSLGLAFPKGDQYYCEEDHGWCCPTNTRKYDIPKAEFDHIVSQCFKMTE</sequence>
<dbReference type="Proteomes" id="UP001060170">
    <property type="component" value="Chromosome 16"/>
</dbReference>
<evidence type="ECO:0000313" key="2">
    <source>
        <dbReference type="Proteomes" id="UP001060170"/>
    </source>
</evidence>
<reference evidence="2" key="1">
    <citation type="journal article" date="2018" name="BMC Genomics">
        <title>Genomic insights into host adaptation between the wheat stripe rust pathogen (Puccinia striiformis f. sp. tritici) and the barley stripe rust pathogen (Puccinia striiformis f. sp. hordei).</title>
        <authorList>
            <person name="Xia C."/>
            <person name="Wang M."/>
            <person name="Yin C."/>
            <person name="Cornejo O.E."/>
            <person name="Hulbert S.H."/>
            <person name="Chen X."/>
        </authorList>
    </citation>
    <scope>NUCLEOTIDE SEQUENCE [LARGE SCALE GENOMIC DNA]</scope>
    <source>
        <strain evidence="2">93-210</strain>
    </source>
</reference>
<reference evidence="2" key="2">
    <citation type="journal article" date="2018" name="Mol. Plant Microbe Interact.">
        <title>Genome sequence resources for the wheat stripe rust pathogen (Puccinia striiformis f. sp. tritici) and the barley stripe rust pathogen (Puccinia striiformis f. sp. hordei).</title>
        <authorList>
            <person name="Xia C."/>
            <person name="Wang M."/>
            <person name="Yin C."/>
            <person name="Cornejo O.E."/>
            <person name="Hulbert S.H."/>
            <person name="Chen X."/>
        </authorList>
    </citation>
    <scope>NUCLEOTIDE SEQUENCE [LARGE SCALE GENOMIC DNA]</scope>
    <source>
        <strain evidence="2">93-210</strain>
    </source>
</reference>
<gene>
    <name evidence="1" type="ORF">MJO28_014848</name>
</gene>
<comment type="caution">
    <text evidence="1">The sequence shown here is derived from an EMBL/GenBank/DDBJ whole genome shotgun (WGS) entry which is preliminary data.</text>
</comment>
<protein>
    <submittedName>
        <fullName evidence="1">Uncharacterized protein</fullName>
    </submittedName>
</protein>
<reference evidence="1 2" key="3">
    <citation type="journal article" date="2022" name="Microbiol. Spectr.">
        <title>Folding features and dynamics of 3D genome architecture in plant fungal pathogens.</title>
        <authorList>
            <person name="Xia C."/>
        </authorList>
    </citation>
    <scope>NUCLEOTIDE SEQUENCE [LARGE SCALE GENOMIC DNA]</scope>
    <source>
        <strain evidence="1 2">93-210</strain>
    </source>
</reference>
<dbReference type="EMBL" id="CM045880">
    <property type="protein sequence ID" value="KAI7937928.1"/>
    <property type="molecule type" value="Genomic_DNA"/>
</dbReference>
<organism evidence="1 2">
    <name type="scientific">Puccinia striiformis f. sp. tritici</name>
    <dbReference type="NCBI Taxonomy" id="168172"/>
    <lineage>
        <taxon>Eukaryota</taxon>
        <taxon>Fungi</taxon>
        <taxon>Dikarya</taxon>
        <taxon>Basidiomycota</taxon>
        <taxon>Pucciniomycotina</taxon>
        <taxon>Pucciniomycetes</taxon>
        <taxon>Pucciniales</taxon>
        <taxon>Pucciniaceae</taxon>
        <taxon>Puccinia</taxon>
    </lineage>
</organism>
<keyword evidence="2" id="KW-1185">Reference proteome</keyword>
<accession>A0ACC0DSM4</accession>
<name>A0ACC0DSM4_9BASI</name>
<evidence type="ECO:0000313" key="1">
    <source>
        <dbReference type="EMBL" id="KAI7937928.1"/>
    </source>
</evidence>
<proteinExistence type="predicted"/>